<keyword evidence="2" id="KW-1185">Reference proteome</keyword>
<reference evidence="1" key="1">
    <citation type="submission" date="2019-10" db="EMBL/GenBank/DDBJ databases">
        <authorList>
            <person name="Soares A.E.R."/>
            <person name="Aleixo A."/>
            <person name="Schneider P."/>
            <person name="Miyaki C.Y."/>
            <person name="Schneider M.P."/>
            <person name="Mello C."/>
            <person name="Vasconcelos A.T.R."/>
        </authorList>
    </citation>
    <scope>NUCLEOTIDE SEQUENCE</scope>
    <source>
        <tissue evidence="1">Muscle</tissue>
    </source>
</reference>
<accession>A0ABQ9E133</accession>
<dbReference type="EMBL" id="WHWB01007508">
    <property type="protein sequence ID" value="KAJ7428883.1"/>
    <property type="molecule type" value="Genomic_DNA"/>
</dbReference>
<organism evidence="1 2">
    <name type="scientific">Willisornis vidua</name>
    <name type="common">Xingu scale-backed antbird</name>
    <dbReference type="NCBI Taxonomy" id="1566151"/>
    <lineage>
        <taxon>Eukaryota</taxon>
        <taxon>Metazoa</taxon>
        <taxon>Chordata</taxon>
        <taxon>Craniata</taxon>
        <taxon>Vertebrata</taxon>
        <taxon>Euteleostomi</taxon>
        <taxon>Archelosauria</taxon>
        <taxon>Archosauria</taxon>
        <taxon>Dinosauria</taxon>
        <taxon>Saurischia</taxon>
        <taxon>Theropoda</taxon>
        <taxon>Coelurosauria</taxon>
        <taxon>Aves</taxon>
        <taxon>Neognathae</taxon>
        <taxon>Neoaves</taxon>
        <taxon>Telluraves</taxon>
        <taxon>Australaves</taxon>
        <taxon>Passeriformes</taxon>
        <taxon>Thamnophilidae</taxon>
        <taxon>Willisornis</taxon>
    </lineage>
</organism>
<gene>
    <name evidence="1" type="ORF">WISP_00535</name>
</gene>
<sequence>MLDTADSGCPEHCSALIAHELSQLNINISPLREVRLHEEGSLKEHGTSYTLYWSGKPKTKSHLSGVGFSIKNSIASKQVIPIALCPYTSHYTTSNMFFLAYMPQVSKLTLWKKTNSAWTCATSPKRFLQMIRS</sequence>
<dbReference type="Proteomes" id="UP001145742">
    <property type="component" value="Unassembled WGS sequence"/>
</dbReference>
<proteinExistence type="predicted"/>
<evidence type="ECO:0000313" key="1">
    <source>
        <dbReference type="EMBL" id="KAJ7428883.1"/>
    </source>
</evidence>
<name>A0ABQ9E133_9PASS</name>
<protein>
    <submittedName>
        <fullName evidence="1">Uncharacterized protein</fullName>
    </submittedName>
</protein>
<evidence type="ECO:0000313" key="2">
    <source>
        <dbReference type="Proteomes" id="UP001145742"/>
    </source>
</evidence>
<comment type="caution">
    <text evidence="1">The sequence shown here is derived from an EMBL/GenBank/DDBJ whole genome shotgun (WGS) entry which is preliminary data.</text>
</comment>